<dbReference type="InterPro" id="IPR002483">
    <property type="entry name" value="PWI_dom"/>
</dbReference>
<keyword evidence="1" id="KW-0507">mRNA processing</keyword>
<dbReference type="PANTHER" id="PTHR23148">
    <property type="entry name" value="SERINE/ARGININE REGULATED NUCLEAR MATRIX PROTEIN"/>
    <property type="match status" value="1"/>
</dbReference>
<dbReference type="Gene3D" id="1.20.1390.10">
    <property type="entry name" value="PWI domain"/>
    <property type="match status" value="1"/>
</dbReference>
<dbReference type="PROSITE" id="PS51025">
    <property type="entry name" value="PWI"/>
    <property type="match status" value="1"/>
</dbReference>
<dbReference type="Proteomes" id="UP000242254">
    <property type="component" value="Unassembled WGS sequence"/>
</dbReference>
<evidence type="ECO:0000259" key="3">
    <source>
        <dbReference type="PROSITE" id="PS51025"/>
    </source>
</evidence>
<feature type="domain" description="PWI" evidence="3">
    <location>
        <begin position="28"/>
        <end position="126"/>
    </location>
</feature>
<dbReference type="STRING" id="1340429.A0A2G4T1D8"/>
<feature type="coiled-coil region" evidence="2">
    <location>
        <begin position="121"/>
        <end position="169"/>
    </location>
</feature>
<dbReference type="PANTHER" id="PTHR23148:SF0">
    <property type="entry name" value="SERINE_ARGININE REPETITIVE MATRIX PROTEIN 1"/>
    <property type="match status" value="1"/>
</dbReference>
<protein>
    <submittedName>
        <fullName evidence="4">PWI domain-containing protein</fullName>
    </submittedName>
</protein>
<dbReference type="InterPro" id="IPR052225">
    <property type="entry name" value="Ser/Arg_repetitive_matrix"/>
</dbReference>
<dbReference type="GO" id="GO:0005681">
    <property type="term" value="C:spliceosomal complex"/>
    <property type="evidence" value="ECO:0007669"/>
    <property type="project" value="TreeGrafter"/>
</dbReference>
<dbReference type="GO" id="GO:0003723">
    <property type="term" value="F:RNA binding"/>
    <property type="evidence" value="ECO:0007669"/>
    <property type="project" value="TreeGrafter"/>
</dbReference>
<dbReference type="AlphaFoldDB" id="A0A2G4T1D8"/>
<dbReference type="Pfam" id="PF01480">
    <property type="entry name" value="PWI"/>
    <property type="match status" value="1"/>
</dbReference>
<dbReference type="SUPFAM" id="SSF101233">
    <property type="entry name" value="PWI domain"/>
    <property type="match status" value="1"/>
</dbReference>
<reference evidence="4 5" key="1">
    <citation type="journal article" date="2016" name="Proc. Natl. Acad. Sci. U.S.A.">
        <title>Lipid metabolic changes in an early divergent fungus govern the establishment of a mutualistic symbiosis with endobacteria.</title>
        <authorList>
            <person name="Lastovetsky O.A."/>
            <person name="Gaspar M.L."/>
            <person name="Mondo S.J."/>
            <person name="LaButti K.M."/>
            <person name="Sandor L."/>
            <person name="Grigoriev I.V."/>
            <person name="Henry S.A."/>
            <person name="Pawlowska T.E."/>
        </authorList>
    </citation>
    <scope>NUCLEOTIDE SEQUENCE [LARGE SCALE GENOMIC DNA]</scope>
    <source>
        <strain evidence="4 5">ATCC 52813</strain>
    </source>
</reference>
<dbReference type="RefSeq" id="XP_023468522.1">
    <property type="nucleotide sequence ID" value="XM_023608378.1"/>
</dbReference>
<keyword evidence="2" id="KW-0175">Coiled coil</keyword>
<dbReference type="EMBL" id="KZ303845">
    <property type="protein sequence ID" value="PHZ14814.1"/>
    <property type="molecule type" value="Genomic_DNA"/>
</dbReference>
<keyword evidence="5" id="KW-1185">Reference proteome</keyword>
<dbReference type="GO" id="GO:0048024">
    <property type="term" value="P:regulation of mRNA splicing, via spliceosome"/>
    <property type="evidence" value="ECO:0007669"/>
    <property type="project" value="TreeGrafter"/>
</dbReference>
<evidence type="ECO:0000256" key="1">
    <source>
        <dbReference type="ARBA" id="ARBA00022664"/>
    </source>
</evidence>
<evidence type="ECO:0000313" key="4">
    <source>
        <dbReference type="EMBL" id="PHZ14814.1"/>
    </source>
</evidence>
<gene>
    <name evidence="4" type="ORF">RHIMIDRAFT_235570</name>
</gene>
<organism evidence="4 5">
    <name type="scientific">Rhizopus microsporus ATCC 52813</name>
    <dbReference type="NCBI Taxonomy" id="1340429"/>
    <lineage>
        <taxon>Eukaryota</taxon>
        <taxon>Fungi</taxon>
        <taxon>Fungi incertae sedis</taxon>
        <taxon>Mucoromycota</taxon>
        <taxon>Mucoromycotina</taxon>
        <taxon>Mucoromycetes</taxon>
        <taxon>Mucorales</taxon>
        <taxon>Mucorineae</taxon>
        <taxon>Rhizopodaceae</taxon>
        <taxon>Rhizopus</taxon>
    </lineage>
</organism>
<dbReference type="GeneID" id="35439368"/>
<evidence type="ECO:0000256" key="2">
    <source>
        <dbReference type="SAM" id="Coils"/>
    </source>
</evidence>
<dbReference type="GO" id="GO:0006397">
    <property type="term" value="P:mRNA processing"/>
    <property type="evidence" value="ECO:0007669"/>
    <property type="project" value="UniProtKB-KW"/>
</dbReference>
<dbReference type="SMART" id="SM00311">
    <property type="entry name" value="PWI"/>
    <property type="match status" value="1"/>
</dbReference>
<sequence>MGDAGFFKGTSADQDSRFSNKEKKLLKTMSFPPEFDKKVDMKKVNLDVIRPWIANKVTELLGFEDEVVADYAASLLEEENIDPKMMQINLTGFLENNAKVFVKELWNLLLSAQNSVGGIPAIFIEQKKEELRKKREREEAKRAERDSVMETIKRRRNEEMDDLKEERKSRFVSWAVCCHVNPFIFLFSRITVVEVESEEERVIVHLDPVLVLQEGIIVAMKEIATIADMMIDTVIVNQEGEEAQDISLLL</sequence>
<name>A0A2G4T1D8_RHIZD</name>
<dbReference type="InterPro" id="IPR036483">
    <property type="entry name" value="PWI_dom_sf"/>
</dbReference>
<proteinExistence type="predicted"/>
<evidence type="ECO:0000313" key="5">
    <source>
        <dbReference type="Proteomes" id="UP000242254"/>
    </source>
</evidence>
<accession>A0A2G4T1D8</accession>